<name>A0A644TX63_9ZZZZ</name>
<feature type="domain" description="Gfo/Idh/MocA-like oxidoreductase N-terminal" evidence="1">
    <location>
        <begin position="6"/>
        <end position="122"/>
    </location>
</feature>
<evidence type="ECO:0000313" key="3">
    <source>
        <dbReference type="EMBL" id="MPL70792.1"/>
    </source>
</evidence>
<dbReference type="EC" id="1.1.99.28" evidence="3"/>
<feature type="domain" description="GFO/IDH/MocA-like oxidoreductase" evidence="2">
    <location>
        <begin position="131"/>
        <end position="251"/>
    </location>
</feature>
<dbReference type="InterPro" id="IPR000683">
    <property type="entry name" value="Gfo/Idh/MocA-like_OxRdtase_N"/>
</dbReference>
<keyword evidence="3" id="KW-0560">Oxidoreductase</keyword>
<evidence type="ECO:0000259" key="1">
    <source>
        <dbReference type="Pfam" id="PF01408"/>
    </source>
</evidence>
<dbReference type="GO" id="GO:0047061">
    <property type="term" value="F:glucose-fructose oxidoreductase activity"/>
    <property type="evidence" value="ECO:0007669"/>
    <property type="project" value="UniProtKB-EC"/>
</dbReference>
<dbReference type="SUPFAM" id="SSF51735">
    <property type="entry name" value="NAD(P)-binding Rossmann-fold domains"/>
    <property type="match status" value="1"/>
</dbReference>
<dbReference type="InterPro" id="IPR055170">
    <property type="entry name" value="GFO_IDH_MocA-like_dom"/>
</dbReference>
<sequence>MSSKVRLAFVGLGWWSNKLADAAAQCDNIEIAACYSRSLEKRDLFRKQYGGVGKETYEELLEDKSIDGIVLTTPNSLHITQTVDAANYGKHVYVEKPMAITVEECKKMIDASKSNNVILMIGQNSRRMARFRKAKQMIEQGLLGKIVLVEANSSGDLGMKLTPDNWRGHKKESPAGPLMSYTVHQADNLNYLIGPITKITAFKSKLCGPAETDDVFTSIAQFENGALGYIGGSFITPDRKLLQIHGTEGVILLDEDDGSISYQKKGTKHMVKTIMPNPDQQRLDSLKEEIKEFADCIQLGKEPEVTGAVGMNAIAIIEAIYRSAENGNTTQLRDLL</sequence>
<dbReference type="EMBL" id="VSSQ01000055">
    <property type="protein sequence ID" value="MPL70792.1"/>
    <property type="molecule type" value="Genomic_DNA"/>
</dbReference>
<dbReference type="InterPro" id="IPR051450">
    <property type="entry name" value="Gfo/Idh/MocA_Oxidoreductases"/>
</dbReference>
<organism evidence="3">
    <name type="scientific">bioreactor metagenome</name>
    <dbReference type="NCBI Taxonomy" id="1076179"/>
    <lineage>
        <taxon>unclassified sequences</taxon>
        <taxon>metagenomes</taxon>
        <taxon>ecological metagenomes</taxon>
    </lineage>
</organism>
<dbReference type="PANTHER" id="PTHR43377">
    <property type="entry name" value="BILIVERDIN REDUCTASE A"/>
    <property type="match status" value="1"/>
</dbReference>
<proteinExistence type="predicted"/>
<dbReference type="InterPro" id="IPR036291">
    <property type="entry name" value="NAD(P)-bd_dom_sf"/>
</dbReference>
<dbReference type="Pfam" id="PF22725">
    <property type="entry name" value="GFO_IDH_MocA_C3"/>
    <property type="match status" value="1"/>
</dbReference>
<accession>A0A644TX63</accession>
<dbReference type="Gene3D" id="3.30.360.10">
    <property type="entry name" value="Dihydrodipicolinate Reductase, domain 2"/>
    <property type="match status" value="1"/>
</dbReference>
<dbReference type="AlphaFoldDB" id="A0A644TX63"/>
<dbReference type="Gene3D" id="3.40.50.720">
    <property type="entry name" value="NAD(P)-binding Rossmann-like Domain"/>
    <property type="match status" value="1"/>
</dbReference>
<dbReference type="SUPFAM" id="SSF55347">
    <property type="entry name" value="Glyceraldehyde-3-phosphate dehydrogenase-like, C-terminal domain"/>
    <property type="match status" value="1"/>
</dbReference>
<reference evidence="3" key="1">
    <citation type="submission" date="2019-08" db="EMBL/GenBank/DDBJ databases">
        <authorList>
            <person name="Kucharzyk K."/>
            <person name="Murdoch R.W."/>
            <person name="Higgins S."/>
            <person name="Loffler F."/>
        </authorList>
    </citation>
    <scope>NUCLEOTIDE SEQUENCE</scope>
</reference>
<protein>
    <submittedName>
        <fullName evidence="3">Glucose--fructose oxidoreductase</fullName>
        <ecNumber evidence="3">1.1.99.28</ecNumber>
    </submittedName>
</protein>
<evidence type="ECO:0000259" key="2">
    <source>
        <dbReference type="Pfam" id="PF22725"/>
    </source>
</evidence>
<gene>
    <name evidence="3" type="primary">gfo_3</name>
    <name evidence="3" type="ORF">SDC9_16554</name>
</gene>
<dbReference type="Pfam" id="PF01408">
    <property type="entry name" value="GFO_IDH_MocA"/>
    <property type="match status" value="1"/>
</dbReference>
<dbReference type="PANTHER" id="PTHR43377:SF1">
    <property type="entry name" value="BILIVERDIN REDUCTASE A"/>
    <property type="match status" value="1"/>
</dbReference>
<dbReference type="GO" id="GO:0000166">
    <property type="term" value="F:nucleotide binding"/>
    <property type="evidence" value="ECO:0007669"/>
    <property type="project" value="InterPro"/>
</dbReference>
<comment type="caution">
    <text evidence="3">The sequence shown here is derived from an EMBL/GenBank/DDBJ whole genome shotgun (WGS) entry which is preliminary data.</text>
</comment>